<evidence type="ECO:0000313" key="3">
    <source>
        <dbReference type="EMBL" id="CAI9104997.1"/>
    </source>
</evidence>
<dbReference type="PANTHER" id="PTHR48045">
    <property type="entry name" value="UDP-GLYCOSYLTRANSFERASE 72B1"/>
    <property type="match status" value="1"/>
</dbReference>
<organism evidence="3 4">
    <name type="scientific">Oldenlandia corymbosa var. corymbosa</name>
    <dbReference type="NCBI Taxonomy" id="529605"/>
    <lineage>
        <taxon>Eukaryota</taxon>
        <taxon>Viridiplantae</taxon>
        <taxon>Streptophyta</taxon>
        <taxon>Embryophyta</taxon>
        <taxon>Tracheophyta</taxon>
        <taxon>Spermatophyta</taxon>
        <taxon>Magnoliopsida</taxon>
        <taxon>eudicotyledons</taxon>
        <taxon>Gunneridae</taxon>
        <taxon>Pentapetalae</taxon>
        <taxon>asterids</taxon>
        <taxon>lamiids</taxon>
        <taxon>Gentianales</taxon>
        <taxon>Rubiaceae</taxon>
        <taxon>Rubioideae</taxon>
        <taxon>Spermacoceae</taxon>
        <taxon>Hedyotis-Oldenlandia complex</taxon>
        <taxon>Oldenlandia</taxon>
    </lineage>
</organism>
<dbReference type="CDD" id="cd03784">
    <property type="entry name" value="GT1_Gtf-like"/>
    <property type="match status" value="1"/>
</dbReference>
<dbReference type="SUPFAM" id="SSF53756">
    <property type="entry name" value="UDP-Glycosyltransferase/glycogen phosphorylase"/>
    <property type="match status" value="2"/>
</dbReference>
<dbReference type="EMBL" id="OX459122">
    <property type="protein sequence ID" value="CAI9104997.1"/>
    <property type="molecule type" value="Genomic_DNA"/>
</dbReference>
<sequence>MGSKQHQKPHVILLSLPLLGHVTPLVHLALKLASKGFTISFIASLSIHHQITATAKTNRTEDIFSAFQDLGLDIHLTTVSDGLPPDFDRSNNGEQFAVAIMRVFPTHVEEAVKEIIDSGPPVSCLVADTFLSWAQSLAKKHELLYASFWTEAATVFTLYYHMDLLSSNGHIDCKDRREDVIDYIPGVESFPPKDLMSNFQQASPMVPGERALYKALIIGVKSADFVLSNSIQELELQPTLALQQKLPFFAIGPLLDSDYKKESEPDCCTWLDSKSPGSTLYISFGSYAHVSKSDISAIAHGLKFSQVSFVWVLRPDIVSPEDTDPLPDGFREEIGDRGIIIPWCSQKEVLSHPAIGGFLTHCGWNSILENQLPNRKLVVDDWKIGMNLCDNTAVTEKEVSEKINLLMNREDDEHNKLRDAIKKLKTTQEKALAGNGSAVKYLGHVTPLVYLAIKLASRGFTISFIASHSIHHLIASKAENNIFLEFQDPRLDIHYISVPDGRPLYFDRSNNEEEFITAIMEVYPVHVEEAIKEIIDSASPAVTVFSLYYHMDLLRSNGHLDCIDRREDAIDYIPGVESFPAKGLMSNLKQQGLMTTEERILYDALMVGIKSADIVFANNVQEIELQPAIALKQELPFFAVGPLIGSGIKKRYESECSNWLENKPPGSTLYISFGSYVHVSKTDIAAIANGLKLSQTGINLCDNTEVTEKEVSEKINILMKGDGKNKFINAVKELKNTMETALADDRSAPRTSSSYSNESSS</sequence>
<evidence type="ECO:0000256" key="2">
    <source>
        <dbReference type="SAM" id="MobiDB-lite"/>
    </source>
</evidence>
<dbReference type="AlphaFoldDB" id="A0AAV1DE91"/>
<dbReference type="PANTHER" id="PTHR48045:SF39">
    <property type="entry name" value="UDP-GLYCOSYLTRANSFERASE 86A1-LIKE"/>
    <property type="match status" value="1"/>
</dbReference>
<evidence type="ECO:0000313" key="4">
    <source>
        <dbReference type="Proteomes" id="UP001161247"/>
    </source>
</evidence>
<dbReference type="Pfam" id="PF00201">
    <property type="entry name" value="UDPGT"/>
    <property type="match status" value="1"/>
</dbReference>
<keyword evidence="1" id="KW-0808">Transferase</keyword>
<feature type="compositionally biased region" description="Low complexity" evidence="2">
    <location>
        <begin position="752"/>
        <end position="761"/>
    </location>
</feature>
<reference evidence="3" key="1">
    <citation type="submission" date="2023-03" db="EMBL/GenBank/DDBJ databases">
        <authorList>
            <person name="Julca I."/>
        </authorList>
    </citation>
    <scope>NUCLEOTIDE SEQUENCE</scope>
</reference>
<protein>
    <submittedName>
        <fullName evidence="3">OLC1v1003814C1</fullName>
    </submittedName>
</protein>
<proteinExistence type="predicted"/>
<dbReference type="InterPro" id="IPR002213">
    <property type="entry name" value="UDP_glucos_trans"/>
</dbReference>
<dbReference type="Gene3D" id="3.40.50.2000">
    <property type="entry name" value="Glycogen Phosphorylase B"/>
    <property type="match status" value="5"/>
</dbReference>
<feature type="region of interest" description="Disordered" evidence="2">
    <location>
        <begin position="742"/>
        <end position="761"/>
    </location>
</feature>
<evidence type="ECO:0000256" key="1">
    <source>
        <dbReference type="ARBA" id="ARBA00022679"/>
    </source>
</evidence>
<name>A0AAV1DE91_OLDCO</name>
<accession>A0AAV1DE91</accession>
<dbReference type="Proteomes" id="UP001161247">
    <property type="component" value="Chromosome 5"/>
</dbReference>
<gene>
    <name evidence="3" type="ORF">OLC1_LOCUS13793</name>
</gene>
<dbReference type="GO" id="GO:0008194">
    <property type="term" value="F:UDP-glycosyltransferase activity"/>
    <property type="evidence" value="ECO:0007669"/>
    <property type="project" value="InterPro"/>
</dbReference>
<keyword evidence="4" id="KW-1185">Reference proteome</keyword>